<proteinExistence type="predicted"/>
<name>A0A5N7ABZ4_9EURO</name>
<evidence type="ECO:0000313" key="2">
    <source>
        <dbReference type="Proteomes" id="UP000326268"/>
    </source>
</evidence>
<organism evidence="1 2">
    <name type="scientific">Aspergillus caelatus</name>
    <dbReference type="NCBI Taxonomy" id="61420"/>
    <lineage>
        <taxon>Eukaryota</taxon>
        <taxon>Fungi</taxon>
        <taxon>Dikarya</taxon>
        <taxon>Ascomycota</taxon>
        <taxon>Pezizomycotina</taxon>
        <taxon>Eurotiomycetes</taxon>
        <taxon>Eurotiomycetidae</taxon>
        <taxon>Eurotiales</taxon>
        <taxon>Aspergillaceae</taxon>
        <taxon>Aspergillus</taxon>
        <taxon>Aspergillus subgen. Circumdati</taxon>
    </lineage>
</organism>
<dbReference type="AlphaFoldDB" id="A0A5N7ABZ4"/>
<dbReference type="Proteomes" id="UP000326268">
    <property type="component" value="Unassembled WGS sequence"/>
</dbReference>
<gene>
    <name evidence="1" type="ORF">BDV27DRAFT_143561</name>
</gene>
<reference evidence="1 2" key="1">
    <citation type="submission" date="2019-04" db="EMBL/GenBank/DDBJ databases">
        <title>Friends and foes A comparative genomics studyof 23 Aspergillus species from section Flavi.</title>
        <authorList>
            <consortium name="DOE Joint Genome Institute"/>
            <person name="Kjaerbolling I."/>
            <person name="Vesth T."/>
            <person name="Frisvad J.C."/>
            <person name="Nybo J.L."/>
            <person name="Theobald S."/>
            <person name="Kildgaard S."/>
            <person name="Isbrandt T."/>
            <person name="Kuo A."/>
            <person name="Sato A."/>
            <person name="Lyhne E.K."/>
            <person name="Kogle M.E."/>
            <person name="Wiebenga A."/>
            <person name="Kun R.S."/>
            <person name="Lubbers R.J."/>
            <person name="Makela M.R."/>
            <person name="Barry K."/>
            <person name="Chovatia M."/>
            <person name="Clum A."/>
            <person name="Daum C."/>
            <person name="Haridas S."/>
            <person name="He G."/>
            <person name="LaButti K."/>
            <person name="Lipzen A."/>
            <person name="Mondo S."/>
            <person name="Riley R."/>
            <person name="Salamov A."/>
            <person name="Simmons B.A."/>
            <person name="Magnuson J.K."/>
            <person name="Henrissat B."/>
            <person name="Mortensen U.H."/>
            <person name="Larsen T.O."/>
            <person name="Devries R.P."/>
            <person name="Grigoriev I.V."/>
            <person name="Machida M."/>
            <person name="Baker S.E."/>
            <person name="Andersen M.R."/>
        </authorList>
    </citation>
    <scope>NUCLEOTIDE SEQUENCE [LARGE SCALE GENOMIC DNA]</scope>
    <source>
        <strain evidence="1 2">CBS 763.97</strain>
    </source>
</reference>
<dbReference type="GeneID" id="43654569"/>
<evidence type="ECO:0008006" key="3">
    <source>
        <dbReference type="Google" id="ProtNLM"/>
    </source>
</evidence>
<dbReference type="EMBL" id="ML737611">
    <property type="protein sequence ID" value="KAE8366579.1"/>
    <property type="molecule type" value="Genomic_DNA"/>
</dbReference>
<dbReference type="OrthoDB" id="4500198at2759"/>
<dbReference type="RefSeq" id="XP_031929660.1">
    <property type="nucleotide sequence ID" value="XM_032070123.1"/>
</dbReference>
<sequence>MSEVHNAERVSDGRPVIVKLRYQDFRSECRSLHHNQMSGVPVYLGHEELIQKDEHFRYLPDGYLNALVMDKVPGEPVTYLRLTATEADLIKNQLARMFDKMRRKAYDVGAPNTEHVFFDREAQQTYASVAA</sequence>
<protein>
    <recommendedName>
        <fullName evidence="3">Aminoglycoside phosphotransferase domain-containing protein</fullName>
    </recommendedName>
</protein>
<evidence type="ECO:0000313" key="1">
    <source>
        <dbReference type="EMBL" id="KAE8366579.1"/>
    </source>
</evidence>
<keyword evidence="2" id="KW-1185">Reference proteome</keyword>
<accession>A0A5N7ABZ4</accession>